<accession>A0A554W482</accession>
<dbReference type="Pfam" id="PF12680">
    <property type="entry name" value="SnoaL_2"/>
    <property type="match status" value="1"/>
</dbReference>
<evidence type="ECO:0000313" key="3">
    <source>
        <dbReference type="Proteomes" id="UP000315736"/>
    </source>
</evidence>
<proteinExistence type="predicted"/>
<dbReference type="Gene3D" id="3.10.450.50">
    <property type="match status" value="1"/>
</dbReference>
<dbReference type="RefSeq" id="WP_143891408.1">
    <property type="nucleotide sequence ID" value="NZ_VJNB01000015.1"/>
</dbReference>
<keyword evidence="3" id="KW-1185">Reference proteome</keyword>
<dbReference type="AlphaFoldDB" id="A0A554W482"/>
<comment type="caution">
    <text evidence="2">The sequence shown here is derived from an EMBL/GenBank/DDBJ whole genome shotgun (WGS) entry which is preliminary data.</text>
</comment>
<protein>
    <recommendedName>
        <fullName evidence="1">SnoaL-like domain-containing protein</fullName>
    </recommendedName>
</protein>
<evidence type="ECO:0000313" key="2">
    <source>
        <dbReference type="EMBL" id="TSE18372.1"/>
    </source>
</evidence>
<evidence type="ECO:0000259" key="1">
    <source>
        <dbReference type="Pfam" id="PF12680"/>
    </source>
</evidence>
<organism evidence="2 3">
    <name type="scientific">Tepidimonas alkaliphilus</name>
    <dbReference type="NCBI Taxonomy" id="2588942"/>
    <lineage>
        <taxon>Bacteria</taxon>
        <taxon>Pseudomonadati</taxon>
        <taxon>Pseudomonadota</taxon>
        <taxon>Betaproteobacteria</taxon>
        <taxon>Burkholderiales</taxon>
        <taxon>Tepidimonas</taxon>
    </lineage>
</organism>
<dbReference type="InterPro" id="IPR037401">
    <property type="entry name" value="SnoaL-like"/>
</dbReference>
<dbReference type="EMBL" id="VJNB01000015">
    <property type="protein sequence ID" value="TSE18372.1"/>
    <property type="molecule type" value="Genomic_DNA"/>
</dbReference>
<feature type="domain" description="SnoaL-like" evidence="1">
    <location>
        <begin position="17"/>
        <end position="117"/>
    </location>
</feature>
<name>A0A554W482_9BURK</name>
<sequence length="152" mass="17429">MTSEPRIPPDPTARAAAVFERLSADRLDALDALYAPDARFKDPFHEVQGRAAIRAIFVRMYAQLDEPRFVVHERLGDATQGFVTWTLVFRWRGQRQERRIRGATHLRFDADGRISEHRDYWDAAEELYGQLPLLGTLMRWLAARVAGGAHRG</sequence>
<dbReference type="Proteomes" id="UP000315736">
    <property type="component" value="Unassembled WGS sequence"/>
</dbReference>
<reference evidence="2 3" key="1">
    <citation type="submission" date="2019-07" db="EMBL/GenBank/DDBJ databases">
        <title>Tepidimonas alkaliphilus YIM 72238 draft genome.</title>
        <authorList>
            <person name="Da Costa M.S."/>
            <person name="Froufe H.J.C."/>
            <person name="Egas C."/>
            <person name="Albuquerque L."/>
        </authorList>
    </citation>
    <scope>NUCLEOTIDE SEQUENCE [LARGE SCALE GENOMIC DNA]</scope>
    <source>
        <strain evidence="2 3">YIM 72238</strain>
    </source>
</reference>
<dbReference type="SUPFAM" id="SSF54427">
    <property type="entry name" value="NTF2-like"/>
    <property type="match status" value="1"/>
</dbReference>
<gene>
    <name evidence="2" type="ORF">Talka_02221</name>
</gene>
<dbReference type="OrthoDB" id="1115105at2"/>
<dbReference type="InterPro" id="IPR032710">
    <property type="entry name" value="NTF2-like_dom_sf"/>
</dbReference>